<evidence type="ECO:0000256" key="2">
    <source>
        <dbReference type="ARBA" id="ARBA00012513"/>
    </source>
</evidence>
<dbReference type="SMART" id="SM00133">
    <property type="entry name" value="S_TK_X"/>
    <property type="match status" value="1"/>
</dbReference>
<dbReference type="PROSITE" id="PS00108">
    <property type="entry name" value="PROTEIN_KINASE_ST"/>
    <property type="match status" value="1"/>
</dbReference>
<dbReference type="SUPFAM" id="SSF56112">
    <property type="entry name" value="Protein kinase-like (PK-like)"/>
    <property type="match status" value="1"/>
</dbReference>
<dbReference type="InterPro" id="IPR000719">
    <property type="entry name" value="Prot_kinase_dom"/>
</dbReference>
<evidence type="ECO:0000256" key="9">
    <source>
        <dbReference type="ARBA" id="ARBA00047899"/>
    </source>
</evidence>
<evidence type="ECO:0000259" key="13">
    <source>
        <dbReference type="PROSITE" id="PS50011"/>
    </source>
</evidence>
<keyword evidence="4" id="KW-0597">Phosphoprotein</keyword>
<keyword evidence="5" id="KW-0808">Transferase</keyword>
<evidence type="ECO:0000256" key="1">
    <source>
        <dbReference type="ARBA" id="ARBA00009804"/>
    </source>
</evidence>
<comment type="catalytic activity">
    <reaction evidence="9">
        <text>L-threonyl-[protein] + ATP = O-phospho-L-threonyl-[protein] + ADP + H(+)</text>
        <dbReference type="Rhea" id="RHEA:46608"/>
        <dbReference type="Rhea" id="RHEA-COMP:11060"/>
        <dbReference type="Rhea" id="RHEA-COMP:11605"/>
        <dbReference type="ChEBI" id="CHEBI:15378"/>
        <dbReference type="ChEBI" id="CHEBI:30013"/>
        <dbReference type="ChEBI" id="CHEBI:30616"/>
        <dbReference type="ChEBI" id="CHEBI:61977"/>
        <dbReference type="ChEBI" id="CHEBI:456216"/>
        <dbReference type="EC" id="2.7.11.1"/>
    </reaction>
</comment>
<keyword evidence="7 15" id="KW-0418">Kinase</keyword>
<feature type="region of interest" description="Disordered" evidence="12">
    <location>
        <begin position="447"/>
        <end position="476"/>
    </location>
</feature>
<comment type="catalytic activity">
    <reaction evidence="10">
        <text>L-seryl-[protein] + ATP = O-phospho-L-seryl-[protein] + ADP + H(+)</text>
        <dbReference type="Rhea" id="RHEA:17989"/>
        <dbReference type="Rhea" id="RHEA-COMP:9863"/>
        <dbReference type="Rhea" id="RHEA-COMP:11604"/>
        <dbReference type="ChEBI" id="CHEBI:15378"/>
        <dbReference type="ChEBI" id="CHEBI:29999"/>
        <dbReference type="ChEBI" id="CHEBI:30616"/>
        <dbReference type="ChEBI" id="CHEBI:83421"/>
        <dbReference type="ChEBI" id="CHEBI:456216"/>
        <dbReference type="EC" id="2.7.11.1"/>
    </reaction>
</comment>
<dbReference type="GO" id="GO:0004674">
    <property type="term" value="F:protein serine/threonine kinase activity"/>
    <property type="evidence" value="ECO:0007669"/>
    <property type="project" value="UniProtKB-KW"/>
</dbReference>
<feature type="compositionally biased region" description="Basic and acidic residues" evidence="12">
    <location>
        <begin position="565"/>
        <end position="580"/>
    </location>
</feature>
<dbReference type="InterPro" id="IPR017892">
    <property type="entry name" value="Pkinase_C"/>
</dbReference>
<dbReference type="EC" id="2.7.11.1" evidence="2"/>
<name>A0A8E0RUV7_9TREM</name>
<dbReference type="EMBL" id="LUCM01008322">
    <property type="protein sequence ID" value="KAA0188600.1"/>
    <property type="molecule type" value="Genomic_DNA"/>
</dbReference>
<evidence type="ECO:0000256" key="8">
    <source>
        <dbReference type="ARBA" id="ARBA00022840"/>
    </source>
</evidence>
<dbReference type="OrthoDB" id="63267at2759"/>
<evidence type="ECO:0000256" key="3">
    <source>
        <dbReference type="ARBA" id="ARBA00022527"/>
    </source>
</evidence>
<evidence type="ECO:0000313" key="16">
    <source>
        <dbReference type="Proteomes" id="UP000728185"/>
    </source>
</evidence>
<feature type="domain" description="AGC-kinase C-terminal" evidence="14">
    <location>
        <begin position="339"/>
        <end position="408"/>
    </location>
</feature>
<dbReference type="PROSITE" id="PS00107">
    <property type="entry name" value="PROTEIN_KINASE_ATP"/>
    <property type="match status" value="1"/>
</dbReference>
<dbReference type="PROSITE" id="PS50011">
    <property type="entry name" value="PROTEIN_KINASE_DOM"/>
    <property type="match status" value="1"/>
</dbReference>
<proteinExistence type="inferred from homology"/>
<feature type="compositionally biased region" description="Acidic residues" evidence="12">
    <location>
        <begin position="581"/>
        <end position="601"/>
    </location>
</feature>
<dbReference type="Pfam" id="PF00433">
    <property type="entry name" value="Pkinase_C"/>
    <property type="match status" value="1"/>
</dbReference>
<gene>
    <name evidence="15" type="ORF">FBUS_00404</name>
</gene>
<evidence type="ECO:0000256" key="10">
    <source>
        <dbReference type="ARBA" id="ARBA00048679"/>
    </source>
</evidence>
<reference evidence="15" key="1">
    <citation type="submission" date="2019-05" db="EMBL/GenBank/DDBJ databases">
        <title>Annotation for the trematode Fasciolopsis buski.</title>
        <authorList>
            <person name="Choi Y.-J."/>
        </authorList>
    </citation>
    <scope>NUCLEOTIDE SEQUENCE</scope>
    <source>
        <strain evidence="15">HT</strain>
        <tissue evidence="15">Whole worm</tissue>
    </source>
</reference>
<dbReference type="FunFam" id="3.30.200.20:FF:000686">
    <property type="entry name" value="Ribosomal protein S6 kinase"/>
    <property type="match status" value="1"/>
</dbReference>
<comment type="caution">
    <text evidence="15">The sequence shown here is derived from an EMBL/GenBank/DDBJ whole genome shotgun (WGS) entry which is preliminary data.</text>
</comment>
<dbReference type="SMART" id="SM00220">
    <property type="entry name" value="S_TKc"/>
    <property type="match status" value="1"/>
</dbReference>
<dbReference type="AlphaFoldDB" id="A0A8E0RUV7"/>
<dbReference type="Pfam" id="PF00069">
    <property type="entry name" value="Pkinase"/>
    <property type="match status" value="1"/>
</dbReference>
<keyword evidence="16" id="KW-1185">Reference proteome</keyword>
<keyword evidence="3" id="KW-0723">Serine/threonine-protein kinase</keyword>
<dbReference type="Gene3D" id="1.10.510.10">
    <property type="entry name" value="Transferase(Phosphotransferase) domain 1"/>
    <property type="match status" value="1"/>
</dbReference>
<feature type="region of interest" description="Disordered" evidence="12">
    <location>
        <begin position="1"/>
        <end position="35"/>
    </location>
</feature>
<evidence type="ECO:0000256" key="4">
    <source>
        <dbReference type="ARBA" id="ARBA00022553"/>
    </source>
</evidence>
<dbReference type="PANTHER" id="PTHR24351">
    <property type="entry name" value="RIBOSOMAL PROTEIN S6 KINASE"/>
    <property type="match status" value="1"/>
</dbReference>
<dbReference type="GO" id="GO:0005524">
    <property type="term" value="F:ATP binding"/>
    <property type="evidence" value="ECO:0007669"/>
    <property type="project" value="UniProtKB-UniRule"/>
</dbReference>
<evidence type="ECO:0000259" key="14">
    <source>
        <dbReference type="PROSITE" id="PS51285"/>
    </source>
</evidence>
<keyword evidence="6 11" id="KW-0547">Nucleotide-binding</keyword>
<organism evidence="15 16">
    <name type="scientific">Fasciolopsis buskii</name>
    <dbReference type="NCBI Taxonomy" id="27845"/>
    <lineage>
        <taxon>Eukaryota</taxon>
        <taxon>Metazoa</taxon>
        <taxon>Spiralia</taxon>
        <taxon>Lophotrochozoa</taxon>
        <taxon>Platyhelminthes</taxon>
        <taxon>Trematoda</taxon>
        <taxon>Digenea</taxon>
        <taxon>Plagiorchiida</taxon>
        <taxon>Echinostomata</taxon>
        <taxon>Echinostomatoidea</taxon>
        <taxon>Fasciolidae</taxon>
        <taxon>Fasciolopsis</taxon>
    </lineage>
</organism>
<evidence type="ECO:0000313" key="15">
    <source>
        <dbReference type="EMBL" id="KAA0188600.1"/>
    </source>
</evidence>
<evidence type="ECO:0000256" key="11">
    <source>
        <dbReference type="PROSITE-ProRule" id="PRU10141"/>
    </source>
</evidence>
<dbReference type="PROSITE" id="PS51285">
    <property type="entry name" value="AGC_KINASE_CTER"/>
    <property type="match status" value="1"/>
</dbReference>
<sequence length="796" mass="87529">MTELDFLSPEVENEAEIDSEDLESPDKTASGLPNGVGVCTDCTSPSYGSEYQNGDGKETVEICQKTVNPHNRVSSENFNIQRVIGKGGYGKVFLVQKVDGVDKGKLYAMKVLKKARLVCNEKDKAHTVSERNILEMLRHPFLVRLHYAFQNHSNLYIVLEYCPGGELFNYLEREGALLENAACFYAAEIVLAIGHLHSLGIIYRDLKSENVLLDRQGHVKLTDFGLSKEGVCTTNTFCGTIEYMAPEIIKYEGHGKAVDWWSLGTLLFDMLSGGPPFSQEESREATTHKILTAPLKFPPSFSPEVTSLIKGLLKRDPRERLGSKDDVEEVKRHKFFRRHEINWSDVYNRRLKPPFKPHLLADNDTSMFDPTFTRLQPIVSPSDAGRSIPTDMFQGFSYVAQSVCEDSERDTWAEPNSSSRRRHHGDRAALSAGRLRRLGAVPCLWPTKTENHKRNGHAAQPDLATRPVDPDRTSVTPNTIVNGLNATCTSGLKIGNGFVTPLVVNQCLKPAPSLPPSNSQATLVGQNSDSDMLCTMDTAVDNNVYSHNISDAFQNEVARTTDLTRPTEQEAKKHNEHAGDVVDEDEDDDEDDEEEELEEENVPGAKQIHQGNGCSFYIPPNPAERGTNQEVLAFNFTTGPLNEERLKAFHNYPVPMMHSVSGNQLRLGTTQSAAVLNAVPAYPAQRSHFDLKTFGQQNKASPGNLTGRLVHSTDQLGTLHQHGASGAGNANRRLMITQLPLPTGTASKAPNLGASRMDVSPISGGANGVIITQTSITTASAFVSPYQNASGKCCVM</sequence>
<dbReference type="FunFam" id="1.10.510.10:FF:000008">
    <property type="entry name" value="Non-specific serine/threonine protein kinase"/>
    <property type="match status" value="1"/>
</dbReference>
<dbReference type="InterPro" id="IPR000961">
    <property type="entry name" value="AGC-kinase_C"/>
</dbReference>
<dbReference type="InterPro" id="IPR017441">
    <property type="entry name" value="Protein_kinase_ATP_BS"/>
</dbReference>
<feature type="region of interest" description="Disordered" evidence="12">
    <location>
        <begin position="407"/>
        <end position="431"/>
    </location>
</feature>
<evidence type="ECO:0000256" key="6">
    <source>
        <dbReference type="ARBA" id="ARBA00022741"/>
    </source>
</evidence>
<evidence type="ECO:0000256" key="12">
    <source>
        <dbReference type="SAM" id="MobiDB-lite"/>
    </source>
</evidence>
<dbReference type="Proteomes" id="UP000728185">
    <property type="component" value="Unassembled WGS sequence"/>
</dbReference>
<protein>
    <recommendedName>
        <fullName evidence="2">non-specific serine/threonine protein kinase</fullName>
        <ecNumber evidence="2">2.7.11.1</ecNumber>
    </recommendedName>
</protein>
<comment type="similarity">
    <text evidence="1">Belongs to the protein kinase superfamily. AGC Ser/Thr protein kinase family. S6 kinase subfamily.</text>
</comment>
<evidence type="ECO:0000256" key="5">
    <source>
        <dbReference type="ARBA" id="ARBA00022679"/>
    </source>
</evidence>
<feature type="region of interest" description="Disordered" evidence="12">
    <location>
        <begin position="564"/>
        <end position="622"/>
    </location>
</feature>
<feature type="compositionally biased region" description="Acidic residues" evidence="12">
    <location>
        <begin position="11"/>
        <end position="23"/>
    </location>
</feature>
<dbReference type="Gene3D" id="3.30.200.20">
    <property type="entry name" value="Phosphorylase Kinase, domain 1"/>
    <property type="match status" value="1"/>
</dbReference>
<dbReference type="InterPro" id="IPR011009">
    <property type="entry name" value="Kinase-like_dom_sf"/>
</dbReference>
<feature type="domain" description="Protein kinase" evidence="13">
    <location>
        <begin position="78"/>
        <end position="336"/>
    </location>
</feature>
<feature type="binding site" evidence="11">
    <location>
        <position position="110"/>
    </location>
    <ligand>
        <name>ATP</name>
        <dbReference type="ChEBI" id="CHEBI:30616"/>
    </ligand>
</feature>
<dbReference type="InterPro" id="IPR008271">
    <property type="entry name" value="Ser/Thr_kinase_AS"/>
</dbReference>
<evidence type="ECO:0000256" key="7">
    <source>
        <dbReference type="ARBA" id="ARBA00022777"/>
    </source>
</evidence>
<accession>A0A8E0RUV7</accession>
<keyword evidence="8 11" id="KW-0067">ATP-binding</keyword>